<keyword evidence="2" id="KW-0812">Transmembrane</keyword>
<name>A0ABR4ASM4_9LECA</name>
<feature type="compositionally biased region" description="Basic and acidic residues" evidence="1">
    <location>
        <begin position="84"/>
        <end position="103"/>
    </location>
</feature>
<feature type="region of interest" description="Disordered" evidence="1">
    <location>
        <begin position="79"/>
        <end position="105"/>
    </location>
</feature>
<comment type="caution">
    <text evidence="3">The sequence shown here is derived from an EMBL/GenBank/DDBJ whole genome shotgun (WGS) entry which is preliminary data.</text>
</comment>
<evidence type="ECO:0000313" key="4">
    <source>
        <dbReference type="Proteomes" id="UP001590951"/>
    </source>
</evidence>
<keyword evidence="2" id="KW-0472">Membrane</keyword>
<keyword evidence="2" id="KW-1133">Transmembrane helix</keyword>
<sequence>MSQPSTPPANPSPLPLRPIFLTLLLACPLLALLPPRKLDLYTLSLSGAWVYSAEELAFGQARRQRTGNTGVMGILGKAQVDEASGAREERLSPGDRGGEGKGEEDIEGLKGMAKKIWMGDERPGWQKRRLEKEKDELEAGKGYGDIIMKQIREVFPGFGGRRKEDGEDGEDEKEA</sequence>
<feature type="transmembrane region" description="Helical" evidence="2">
    <location>
        <begin position="14"/>
        <end position="33"/>
    </location>
</feature>
<dbReference type="Proteomes" id="UP001590951">
    <property type="component" value="Unassembled WGS sequence"/>
</dbReference>
<feature type="compositionally biased region" description="Acidic residues" evidence="1">
    <location>
        <begin position="166"/>
        <end position="175"/>
    </location>
</feature>
<protein>
    <submittedName>
        <fullName evidence="3">Uncharacterized protein</fullName>
    </submittedName>
</protein>
<evidence type="ECO:0000256" key="2">
    <source>
        <dbReference type="SAM" id="Phobius"/>
    </source>
</evidence>
<organism evidence="3 4">
    <name type="scientific">Lepraria finkii</name>
    <dbReference type="NCBI Taxonomy" id="1340010"/>
    <lineage>
        <taxon>Eukaryota</taxon>
        <taxon>Fungi</taxon>
        <taxon>Dikarya</taxon>
        <taxon>Ascomycota</taxon>
        <taxon>Pezizomycotina</taxon>
        <taxon>Lecanoromycetes</taxon>
        <taxon>OSLEUM clade</taxon>
        <taxon>Lecanoromycetidae</taxon>
        <taxon>Lecanorales</taxon>
        <taxon>Lecanorineae</taxon>
        <taxon>Stereocaulaceae</taxon>
        <taxon>Lepraria</taxon>
    </lineage>
</organism>
<gene>
    <name evidence="3" type="ORF">ABVK25_011296</name>
</gene>
<reference evidence="3 4" key="1">
    <citation type="submission" date="2024-09" db="EMBL/GenBank/DDBJ databases">
        <title>Rethinking Asexuality: The Enigmatic Case of Functional Sexual Genes in Lepraria (Stereocaulaceae).</title>
        <authorList>
            <person name="Doellman M."/>
            <person name="Sun Y."/>
            <person name="Barcenas-Pena A."/>
            <person name="Lumbsch H.T."/>
            <person name="Grewe F."/>
        </authorList>
    </citation>
    <scope>NUCLEOTIDE SEQUENCE [LARGE SCALE GENOMIC DNA]</scope>
    <source>
        <strain evidence="3 4">Grewe 0041</strain>
    </source>
</reference>
<evidence type="ECO:0000256" key="1">
    <source>
        <dbReference type="SAM" id="MobiDB-lite"/>
    </source>
</evidence>
<feature type="region of interest" description="Disordered" evidence="1">
    <location>
        <begin position="154"/>
        <end position="175"/>
    </location>
</feature>
<evidence type="ECO:0000313" key="3">
    <source>
        <dbReference type="EMBL" id="KAL2047841.1"/>
    </source>
</evidence>
<keyword evidence="4" id="KW-1185">Reference proteome</keyword>
<proteinExistence type="predicted"/>
<dbReference type="EMBL" id="JBHFEH010000092">
    <property type="protein sequence ID" value="KAL2047841.1"/>
    <property type="molecule type" value="Genomic_DNA"/>
</dbReference>
<accession>A0ABR4ASM4</accession>